<reference evidence="2" key="1">
    <citation type="submission" date="2017-10" db="EMBL/GenBank/DDBJ databases">
        <title>Massilia psychrophilum sp. nov., a novel purple-pigmented bacterium isolated from Tianshan glacier, Xinjiang Municipality, China.</title>
        <authorList>
            <person name="Wang H."/>
        </authorList>
    </citation>
    <scope>NUCLEOTIDE SEQUENCE [LARGE SCALE GENOMIC DNA]</scope>
    <source>
        <strain evidence="2">B2</strain>
    </source>
</reference>
<name>A0A2D2DPX4_9BURK</name>
<dbReference type="KEGG" id="mass:CR152_22800"/>
<sequence>MPSFRYLLSPLAACVLLSGCLMNSTRALPTGGAPNFWRAVVVYGIGVEGNREAQGLSVHLEQYSLADQAITGGCLFYNRTEASILSAPGQVQYVAFDVPAGSYAYGRINDAPPGKATAFIAPAGHTVYLGDFIYNREKRMELRRDLKTFEQARKQALPDLKDEITLAETQTVAQPRPFLCAP</sequence>
<accession>A0A2D2DPX4</accession>
<protein>
    <recommendedName>
        <fullName evidence="4">DUF2846 domain-containing protein</fullName>
    </recommendedName>
</protein>
<evidence type="ECO:0008006" key="4">
    <source>
        <dbReference type="Google" id="ProtNLM"/>
    </source>
</evidence>
<evidence type="ECO:0000313" key="2">
    <source>
        <dbReference type="EMBL" id="ATQ77028.1"/>
    </source>
</evidence>
<keyword evidence="3" id="KW-1185">Reference proteome</keyword>
<evidence type="ECO:0000256" key="1">
    <source>
        <dbReference type="SAM" id="SignalP"/>
    </source>
</evidence>
<proteinExistence type="predicted"/>
<dbReference type="AlphaFoldDB" id="A0A2D2DPX4"/>
<evidence type="ECO:0000313" key="3">
    <source>
        <dbReference type="Proteomes" id="UP000229897"/>
    </source>
</evidence>
<organism evidence="2 3">
    <name type="scientific">Massilia violaceinigra</name>
    <dbReference type="NCBI Taxonomy" id="2045208"/>
    <lineage>
        <taxon>Bacteria</taxon>
        <taxon>Pseudomonadati</taxon>
        <taxon>Pseudomonadota</taxon>
        <taxon>Betaproteobacteria</taxon>
        <taxon>Burkholderiales</taxon>
        <taxon>Oxalobacteraceae</taxon>
        <taxon>Telluria group</taxon>
        <taxon>Massilia</taxon>
    </lineage>
</organism>
<keyword evidence="1" id="KW-0732">Signal</keyword>
<dbReference type="PROSITE" id="PS51257">
    <property type="entry name" value="PROKAR_LIPOPROTEIN"/>
    <property type="match status" value="1"/>
</dbReference>
<dbReference type="Proteomes" id="UP000229897">
    <property type="component" value="Chromosome"/>
</dbReference>
<feature type="signal peptide" evidence="1">
    <location>
        <begin position="1"/>
        <end position="27"/>
    </location>
</feature>
<feature type="chain" id="PRO_5013938019" description="DUF2846 domain-containing protein" evidence="1">
    <location>
        <begin position="28"/>
        <end position="182"/>
    </location>
</feature>
<dbReference type="EMBL" id="CP024608">
    <property type="protein sequence ID" value="ATQ77028.1"/>
    <property type="molecule type" value="Genomic_DNA"/>
</dbReference>
<gene>
    <name evidence="2" type="ORF">CR152_22800</name>
</gene>